<dbReference type="Proteomes" id="UP000199039">
    <property type="component" value="Unassembled WGS sequence"/>
</dbReference>
<sequence length="116" mass="12890">MNRPYVIIHTHTSIDGNIDSMDLPEFATGSQHYQDIALSPNRQVLNVDAYLNGKESTQVNVTHYKVPDVDEYAAEVPSGDFLAEPDAGMYYVSIDGSSELRWEERDAPVRTGSVVT</sequence>
<dbReference type="EMBL" id="FMYH01000016">
    <property type="protein sequence ID" value="SDD85935.1"/>
    <property type="molecule type" value="Genomic_DNA"/>
</dbReference>
<proteinExistence type="predicted"/>
<accession>A0A1G6Y8N8</accession>
<name>A0A1G6Y8N8_9MICO</name>
<dbReference type="STRING" id="1814289.SAMN05216410_0281"/>
<gene>
    <name evidence="1" type="ORF">SAMN05216410_0281</name>
</gene>
<dbReference type="RefSeq" id="WP_139185876.1">
    <property type="nucleotide sequence ID" value="NZ_FMYH01000016.1"/>
</dbReference>
<reference evidence="1 2" key="1">
    <citation type="submission" date="2016-09" db="EMBL/GenBank/DDBJ databases">
        <authorList>
            <person name="Capua I."/>
            <person name="De Benedictis P."/>
            <person name="Joannis T."/>
            <person name="Lombin L.H."/>
            <person name="Cattoli G."/>
        </authorList>
    </citation>
    <scope>NUCLEOTIDE SEQUENCE [LARGE SCALE GENOMIC DNA]</scope>
    <source>
        <strain evidence="1 2">ISLP-3</strain>
    </source>
</reference>
<protein>
    <submittedName>
        <fullName evidence="1">Uncharacterized protein</fullName>
    </submittedName>
</protein>
<dbReference type="OrthoDB" id="5243299at2"/>
<organism evidence="1 2">
    <name type="scientific">Sanguibacter gelidistatuariae</name>
    <dbReference type="NCBI Taxonomy" id="1814289"/>
    <lineage>
        <taxon>Bacteria</taxon>
        <taxon>Bacillati</taxon>
        <taxon>Actinomycetota</taxon>
        <taxon>Actinomycetes</taxon>
        <taxon>Micrococcales</taxon>
        <taxon>Sanguibacteraceae</taxon>
        <taxon>Sanguibacter</taxon>
    </lineage>
</organism>
<dbReference type="AlphaFoldDB" id="A0A1G6Y8N8"/>
<evidence type="ECO:0000313" key="2">
    <source>
        <dbReference type="Proteomes" id="UP000199039"/>
    </source>
</evidence>
<keyword evidence="2" id="KW-1185">Reference proteome</keyword>
<evidence type="ECO:0000313" key="1">
    <source>
        <dbReference type="EMBL" id="SDD85935.1"/>
    </source>
</evidence>